<dbReference type="InterPro" id="IPR050297">
    <property type="entry name" value="LipidA_mod_glycosyltrf_83"/>
</dbReference>
<feature type="transmembrane region" description="Helical" evidence="8">
    <location>
        <begin position="291"/>
        <end position="310"/>
    </location>
</feature>
<dbReference type="InterPro" id="IPR038731">
    <property type="entry name" value="RgtA/B/C-like"/>
</dbReference>
<evidence type="ECO:0000313" key="11">
    <source>
        <dbReference type="Proteomes" id="UP000181898"/>
    </source>
</evidence>
<evidence type="ECO:0000256" key="4">
    <source>
        <dbReference type="ARBA" id="ARBA00022679"/>
    </source>
</evidence>
<dbReference type="Proteomes" id="UP000181898">
    <property type="component" value="Chromosome"/>
</dbReference>
<feature type="transmembrane region" description="Helical" evidence="8">
    <location>
        <begin position="319"/>
        <end position="337"/>
    </location>
</feature>
<dbReference type="PANTHER" id="PTHR33908">
    <property type="entry name" value="MANNOSYLTRANSFERASE YKCB-RELATED"/>
    <property type="match status" value="1"/>
</dbReference>
<feature type="domain" description="Glycosyltransferase RgtA/B/C/D-like" evidence="9">
    <location>
        <begin position="52"/>
        <end position="206"/>
    </location>
</feature>
<protein>
    <recommendedName>
        <fullName evidence="9">Glycosyltransferase RgtA/B/C/D-like domain-containing protein</fullName>
    </recommendedName>
</protein>
<feature type="transmembrane region" description="Helical" evidence="8">
    <location>
        <begin position="73"/>
        <end position="94"/>
    </location>
</feature>
<dbReference type="Pfam" id="PF13231">
    <property type="entry name" value="PMT_2"/>
    <property type="match status" value="1"/>
</dbReference>
<dbReference type="PANTHER" id="PTHR33908:SF11">
    <property type="entry name" value="MEMBRANE PROTEIN"/>
    <property type="match status" value="1"/>
</dbReference>
<gene>
    <name evidence="10" type="ORF">LPB136_02735</name>
</gene>
<keyword evidence="7 8" id="KW-0472">Membrane</keyword>
<evidence type="ECO:0000259" key="9">
    <source>
        <dbReference type="Pfam" id="PF13231"/>
    </source>
</evidence>
<evidence type="ECO:0000256" key="6">
    <source>
        <dbReference type="ARBA" id="ARBA00022989"/>
    </source>
</evidence>
<keyword evidence="3" id="KW-0328">Glycosyltransferase</keyword>
<dbReference type="KEGG" id="ten:LPB136_02735"/>
<organism evidence="10 11">
    <name type="scientific">Tenacibaculum todarodis</name>
    <dbReference type="NCBI Taxonomy" id="1850252"/>
    <lineage>
        <taxon>Bacteria</taxon>
        <taxon>Pseudomonadati</taxon>
        <taxon>Bacteroidota</taxon>
        <taxon>Flavobacteriia</taxon>
        <taxon>Flavobacteriales</taxon>
        <taxon>Flavobacteriaceae</taxon>
        <taxon>Tenacibaculum</taxon>
    </lineage>
</organism>
<dbReference type="GO" id="GO:0016763">
    <property type="term" value="F:pentosyltransferase activity"/>
    <property type="evidence" value="ECO:0007669"/>
    <property type="project" value="TreeGrafter"/>
</dbReference>
<reference evidence="10 11" key="1">
    <citation type="submission" date="2016-11" db="EMBL/GenBank/DDBJ databases">
        <title>Tenacibaculum sp. LPB0136, isolated from marine environment.</title>
        <authorList>
            <person name="Kim E."/>
            <person name="Yi H."/>
        </authorList>
    </citation>
    <scope>NUCLEOTIDE SEQUENCE [LARGE SCALE GENOMIC DNA]</scope>
    <source>
        <strain evidence="10 11">LPB0136</strain>
    </source>
</reference>
<feature type="transmembrane region" description="Helical" evidence="8">
    <location>
        <begin position="268"/>
        <end position="285"/>
    </location>
</feature>
<dbReference type="GO" id="GO:0005886">
    <property type="term" value="C:plasma membrane"/>
    <property type="evidence" value="ECO:0007669"/>
    <property type="project" value="UniProtKB-SubCell"/>
</dbReference>
<feature type="transmembrane region" description="Helical" evidence="8">
    <location>
        <begin position="189"/>
        <end position="209"/>
    </location>
</feature>
<feature type="transmembrane region" description="Helical" evidence="8">
    <location>
        <begin position="234"/>
        <end position="256"/>
    </location>
</feature>
<evidence type="ECO:0000256" key="5">
    <source>
        <dbReference type="ARBA" id="ARBA00022692"/>
    </source>
</evidence>
<accession>A0A1L3JGV7</accession>
<evidence type="ECO:0000256" key="2">
    <source>
        <dbReference type="ARBA" id="ARBA00022475"/>
    </source>
</evidence>
<feature type="transmembrane region" description="Helical" evidence="8">
    <location>
        <begin position="106"/>
        <end position="137"/>
    </location>
</feature>
<dbReference type="EMBL" id="CP018155">
    <property type="protein sequence ID" value="APG64352.1"/>
    <property type="molecule type" value="Genomic_DNA"/>
</dbReference>
<keyword evidence="11" id="KW-1185">Reference proteome</keyword>
<evidence type="ECO:0000256" key="1">
    <source>
        <dbReference type="ARBA" id="ARBA00004651"/>
    </source>
</evidence>
<dbReference type="GO" id="GO:0009103">
    <property type="term" value="P:lipopolysaccharide biosynthetic process"/>
    <property type="evidence" value="ECO:0007669"/>
    <property type="project" value="UniProtKB-ARBA"/>
</dbReference>
<name>A0A1L3JGV7_9FLAO</name>
<comment type="subcellular location">
    <subcellularLocation>
        <location evidence="1">Cell membrane</location>
        <topology evidence="1">Multi-pass membrane protein</topology>
    </subcellularLocation>
</comment>
<evidence type="ECO:0000256" key="7">
    <source>
        <dbReference type="ARBA" id="ARBA00023136"/>
    </source>
</evidence>
<keyword evidence="6 8" id="KW-1133">Transmembrane helix</keyword>
<keyword evidence="5 8" id="KW-0812">Transmembrane</keyword>
<dbReference type="RefSeq" id="WP_072554677.1">
    <property type="nucleotide sequence ID" value="NZ_CP018155.1"/>
</dbReference>
<dbReference type="OrthoDB" id="9813729at2"/>
<evidence type="ECO:0000256" key="3">
    <source>
        <dbReference type="ARBA" id="ARBA00022676"/>
    </source>
</evidence>
<evidence type="ECO:0000313" key="10">
    <source>
        <dbReference type="EMBL" id="APG64352.1"/>
    </source>
</evidence>
<feature type="transmembrane region" description="Helical" evidence="8">
    <location>
        <begin position="149"/>
        <end position="177"/>
    </location>
</feature>
<keyword evidence="4" id="KW-0808">Transferase</keyword>
<proteinExistence type="predicted"/>
<sequence>MIKFLKKPTNLLFSTLLLLTIINIVQSYTTELLSDEAYYWVYSQKLDFGYFDHPPMVALWIYVSNLFFANGELSVRFFAAFTLSSTIFICWKLIEHPKKIEFTWLFLLIVLSTTLFNVYGFITVPDTPLLFFMALFLLGYKKYVDHKSFLSYFLISIGMAGMLYSKYQAILVILFVLFSNLKILKDGKFWIASLGSTILFAPHLYWQFINDFPTFRYHLYERTASSVYNVGDTLLHFVNIIAIIGLTFPIVYLAFYKNLKTKELFSKSLNFIVIGFITFFFLMSFKGHVQAQWIVPISIPLILITFYYLIDKKAKRKTFIYLASATLICVTFIRIAMANDGILSKQQDMHGNKAWVQNLKTVIKGKQPIFLDSYQNASAYWFYAHEQPLEFNSWNRRKNQYDLLESNTFSKNKDVALIGNKRIKNTADTSIIKRNKTKLYIKYLSNYNNYKGLKITFEDNLSIADLNSKTLDIFVKNSYADLGENNIIYKVVLLDEKRKAIKTFPAEITFNEAINIGNNNAKLSIKTKETTIDTAVSFIQIIGQTHKDMPSFRVSSMKQIKL</sequence>
<keyword evidence="2" id="KW-1003">Cell membrane</keyword>
<dbReference type="STRING" id="1850252.LPB136_02735"/>
<dbReference type="AlphaFoldDB" id="A0A1L3JGV7"/>
<evidence type="ECO:0000256" key="8">
    <source>
        <dbReference type="SAM" id="Phobius"/>
    </source>
</evidence>